<evidence type="ECO:0000313" key="3">
    <source>
        <dbReference type="EMBL" id="MBW29500.1"/>
    </source>
</evidence>
<accession>A0A2M3ZM17</accession>
<feature type="chain" id="PRO_5014707936" description="Secreted peptide" evidence="2">
    <location>
        <begin position="18"/>
        <end position="123"/>
    </location>
</feature>
<evidence type="ECO:0000256" key="1">
    <source>
        <dbReference type="SAM" id="MobiDB-lite"/>
    </source>
</evidence>
<evidence type="ECO:0008006" key="4">
    <source>
        <dbReference type="Google" id="ProtNLM"/>
    </source>
</evidence>
<reference evidence="3" key="1">
    <citation type="submission" date="2018-01" db="EMBL/GenBank/DDBJ databases">
        <title>An insight into the sialome of Amazonian anophelines.</title>
        <authorList>
            <person name="Ribeiro J.M."/>
            <person name="Scarpassa V."/>
            <person name="Calvo E."/>
        </authorList>
    </citation>
    <scope>NUCLEOTIDE SEQUENCE</scope>
    <source>
        <tissue evidence="3">Salivary glands</tissue>
    </source>
</reference>
<feature type="region of interest" description="Disordered" evidence="1">
    <location>
        <begin position="36"/>
        <end position="58"/>
    </location>
</feature>
<dbReference type="AlphaFoldDB" id="A0A2M3ZM17"/>
<keyword evidence="2" id="KW-0732">Signal</keyword>
<feature type="signal peptide" evidence="2">
    <location>
        <begin position="1"/>
        <end position="17"/>
    </location>
</feature>
<proteinExistence type="predicted"/>
<evidence type="ECO:0000256" key="2">
    <source>
        <dbReference type="SAM" id="SignalP"/>
    </source>
</evidence>
<protein>
    <recommendedName>
        <fullName evidence="4">Secreted peptide</fullName>
    </recommendedName>
</protein>
<name>A0A2M3ZM17_9DIPT</name>
<sequence>MTVMAVVVLMVARIVRMQMVMMVMVAAARCCRRSSRRQGAQVGHRRHGTGQRRIDQKRGIRSRHMITRDCRRAFSVKNYERTSPGGFWWLGGAQRHKGALFVALFYCDRDGCRNDPPGSRHVV</sequence>
<organism evidence="3">
    <name type="scientific">Anopheles braziliensis</name>
    <dbReference type="NCBI Taxonomy" id="58242"/>
    <lineage>
        <taxon>Eukaryota</taxon>
        <taxon>Metazoa</taxon>
        <taxon>Ecdysozoa</taxon>
        <taxon>Arthropoda</taxon>
        <taxon>Hexapoda</taxon>
        <taxon>Insecta</taxon>
        <taxon>Pterygota</taxon>
        <taxon>Neoptera</taxon>
        <taxon>Endopterygota</taxon>
        <taxon>Diptera</taxon>
        <taxon>Nematocera</taxon>
        <taxon>Culicoidea</taxon>
        <taxon>Culicidae</taxon>
        <taxon>Anophelinae</taxon>
        <taxon>Anopheles</taxon>
    </lineage>
</organism>
<dbReference type="EMBL" id="GGFM01008749">
    <property type="protein sequence ID" value="MBW29500.1"/>
    <property type="molecule type" value="Transcribed_RNA"/>
</dbReference>